<accession>A0A8S1AXR1</accession>
<proteinExistence type="predicted"/>
<dbReference type="GO" id="GO:0008190">
    <property type="term" value="F:eukaryotic initiation factor 4E binding"/>
    <property type="evidence" value="ECO:0007669"/>
    <property type="project" value="InterPro"/>
</dbReference>
<dbReference type="InterPro" id="IPR040160">
    <property type="entry name" value="Mxt"/>
</dbReference>
<evidence type="ECO:0000313" key="5">
    <source>
        <dbReference type="EMBL" id="CAB3250302.1"/>
    </source>
</evidence>
<dbReference type="SUPFAM" id="SSF54791">
    <property type="entry name" value="Eukaryotic type KH-domain (KH-domain type I)"/>
    <property type="match status" value="1"/>
</dbReference>
<dbReference type="InterPro" id="IPR004088">
    <property type="entry name" value="KH_dom_type_1"/>
</dbReference>
<organism evidence="5 6">
    <name type="scientific">Arctia plantaginis</name>
    <name type="common">Wood tiger moth</name>
    <name type="synonym">Phalaena plantaginis</name>
    <dbReference type="NCBI Taxonomy" id="874455"/>
    <lineage>
        <taxon>Eukaryota</taxon>
        <taxon>Metazoa</taxon>
        <taxon>Ecdysozoa</taxon>
        <taxon>Arthropoda</taxon>
        <taxon>Hexapoda</taxon>
        <taxon>Insecta</taxon>
        <taxon>Pterygota</taxon>
        <taxon>Neoptera</taxon>
        <taxon>Endopterygota</taxon>
        <taxon>Lepidoptera</taxon>
        <taxon>Glossata</taxon>
        <taxon>Ditrysia</taxon>
        <taxon>Noctuoidea</taxon>
        <taxon>Erebidae</taxon>
        <taxon>Arctiinae</taxon>
        <taxon>Arctia</taxon>
    </lineage>
</organism>
<protein>
    <recommendedName>
        <fullName evidence="3">K Homology domain-containing protein</fullName>
    </recommendedName>
</protein>
<dbReference type="EMBL" id="CADEBD010000288">
    <property type="protein sequence ID" value="CAB3230719.1"/>
    <property type="molecule type" value="Genomic_DNA"/>
</dbReference>
<dbReference type="GO" id="GO:0003743">
    <property type="term" value="F:translation initiation factor activity"/>
    <property type="evidence" value="ECO:0007669"/>
    <property type="project" value="TreeGrafter"/>
</dbReference>
<gene>
    <name evidence="5" type="ORF">APLA_LOCUS12659</name>
    <name evidence="4" type="ORF">APLA_LOCUS4710</name>
</gene>
<evidence type="ECO:0000313" key="4">
    <source>
        <dbReference type="EMBL" id="CAB3230719.1"/>
    </source>
</evidence>
<dbReference type="Gene3D" id="3.30.1370.10">
    <property type="entry name" value="K Homology domain, type 1"/>
    <property type="match status" value="1"/>
</dbReference>
<dbReference type="GO" id="GO:1901190">
    <property type="term" value="P:regulation of formation of translation initiation ternary complex"/>
    <property type="evidence" value="ECO:0007669"/>
    <property type="project" value="TreeGrafter"/>
</dbReference>
<feature type="region of interest" description="Disordered" evidence="2">
    <location>
        <begin position="155"/>
        <end position="197"/>
    </location>
</feature>
<dbReference type="OrthoDB" id="6247875at2759"/>
<dbReference type="GO" id="GO:0003723">
    <property type="term" value="F:RNA binding"/>
    <property type="evidence" value="ECO:0007669"/>
    <property type="project" value="UniProtKB-UniRule"/>
</dbReference>
<feature type="compositionally biased region" description="Basic and acidic residues" evidence="2">
    <location>
        <begin position="301"/>
        <end position="310"/>
    </location>
</feature>
<dbReference type="PANTHER" id="PTHR20849:SF2">
    <property type="entry name" value="EUKARYOTIC TRANSLATION INITIATION FACTOR 4E-BINDING PROTEIN MEXTLI"/>
    <property type="match status" value="1"/>
</dbReference>
<feature type="compositionally biased region" description="Polar residues" evidence="2">
    <location>
        <begin position="427"/>
        <end position="443"/>
    </location>
</feature>
<keyword evidence="1" id="KW-0694">RNA-binding</keyword>
<evidence type="ECO:0000313" key="7">
    <source>
        <dbReference type="Proteomes" id="UP000494256"/>
    </source>
</evidence>
<name>A0A8S1AXR1_ARCPL</name>
<dbReference type="GO" id="GO:0045727">
    <property type="term" value="P:positive regulation of translation"/>
    <property type="evidence" value="ECO:0007669"/>
    <property type="project" value="InterPro"/>
</dbReference>
<dbReference type="Proteomes" id="UP000494106">
    <property type="component" value="Unassembled WGS sequence"/>
</dbReference>
<comment type="caution">
    <text evidence="5">The sequence shown here is derived from an EMBL/GenBank/DDBJ whole genome shotgun (WGS) entry which is preliminary data.</text>
</comment>
<dbReference type="Pfam" id="PF00013">
    <property type="entry name" value="KH_1"/>
    <property type="match status" value="1"/>
</dbReference>
<sequence>MDDTMSTLTKMTRTVKKLEVPRPLKSTTSSAHNRNSVLDVKINSVDDLIVLTEAVAYQMMQGNYDRALQSNVATMYSNLKLYGAQLEALYKDFLDRYFVVFRNGSQDERLDKKTRLHLLELIELRAKLWQGSDYMSQYYRHRGTHAEPLLVPTMEGSGSGGSVSPTLAAPAEQPSLLGPGEIIKPSGKFPKPTKIPGKNYSKDEVVIRNADSGKVMGIKGRRVHMIEELSDTIISFQRVSPGAKERLVQITGPNEENVNHAKHLIGDTIRRNASPVRLESALESGALAGSRASLDSNGSDDAPRPREKSPHNSRALLHSFSTNDAALGEYKYTVTFGQHSIKITGNNLDLVKTAKLVLDEYFESAGALEAMGAGSGDFFTLSQRPAAALLLRDDAALNGADDDVFAPPPDNAAAETDATPRRPRFSRATSIDKNQGGTSGSRQTYTYETLVQYADSPLSKLPPSGLGAFPPELARKTCLEFDSASYLKKVRAAGGTTVVAVDAPDSPEPE</sequence>
<feature type="region of interest" description="Disordered" evidence="2">
    <location>
        <begin position="401"/>
        <end position="443"/>
    </location>
</feature>
<dbReference type="PANTHER" id="PTHR20849">
    <property type="entry name" value="EUKARYOTIC TRANSLATION INITIATION FACTOR 4E-BINDING PROTEIN MEXTLI"/>
    <property type="match status" value="1"/>
</dbReference>
<dbReference type="FunFam" id="3.30.1370.10:FF:000072">
    <property type="entry name" value="Uncharacterized protein, isoform A"/>
    <property type="match status" value="1"/>
</dbReference>
<dbReference type="InterPro" id="IPR036612">
    <property type="entry name" value="KH_dom_type_1_sf"/>
</dbReference>
<reference evidence="6 7" key="1">
    <citation type="submission" date="2020-04" db="EMBL/GenBank/DDBJ databases">
        <authorList>
            <person name="Wallbank WR R."/>
            <person name="Pardo Diaz C."/>
            <person name="Kozak K."/>
            <person name="Martin S."/>
            <person name="Jiggins C."/>
            <person name="Moest M."/>
            <person name="Warren A I."/>
            <person name="Byers J.R.P. K."/>
            <person name="Montejo-Kovacevich G."/>
            <person name="Yen C E."/>
        </authorList>
    </citation>
    <scope>NUCLEOTIDE SEQUENCE [LARGE SCALE GENOMIC DNA]</scope>
</reference>
<dbReference type="AlphaFoldDB" id="A0A8S1AXR1"/>
<dbReference type="GO" id="GO:0034518">
    <property type="term" value="C:RNA cap binding complex"/>
    <property type="evidence" value="ECO:0007669"/>
    <property type="project" value="TreeGrafter"/>
</dbReference>
<evidence type="ECO:0000259" key="3">
    <source>
        <dbReference type="SMART" id="SM00322"/>
    </source>
</evidence>
<dbReference type="Gene3D" id="1.25.40.180">
    <property type="match status" value="1"/>
</dbReference>
<dbReference type="EMBL" id="CADEBC010000540">
    <property type="protein sequence ID" value="CAB3250302.1"/>
    <property type="molecule type" value="Genomic_DNA"/>
</dbReference>
<dbReference type="InterPro" id="IPR004087">
    <property type="entry name" value="KH_dom"/>
</dbReference>
<feature type="region of interest" description="Disordered" evidence="2">
    <location>
        <begin position="289"/>
        <end position="314"/>
    </location>
</feature>
<dbReference type="SMART" id="SM00322">
    <property type="entry name" value="KH"/>
    <property type="match status" value="1"/>
</dbReference>
<dbReference type="GO" id="GO:0005737">
    <property type="term" value="C:cytoplasm"/>
    <property type="evidence" value="ECO:0007669"/>
    <property type="project" value="TreeGrafter"/>
</dbReference>
<evidence type="ECO:0000256" key="2">
    <source>
        <dbReference type="SAM" id="MobiDB-lite"/>
    </source>
</evidence>
<evidence type="ECO:0000256" key="1">
    <source>
        <dbReference type="PROSITE-ProRule" id="PRU00117"/>
    </source>
</evidence>
<feature type="domain" description="K Homology" evidence="3">
    <location>
        <begin position="199"/>
        <end position="270"/>
    </location>
</feature>
<evidence type="ECO:0000313" key="6">
    <source>
        <dbReference type="Proteomes" id="UP000494106"/>
    </source>
</evidence>
<keyword evidence="6" id="KW-1185">Reference proteome</keyword>
<dbReference type="PROSITE" id="PS50084">
    <property type="entry name" value="KH_TYPE_1"/>
    <property type="match status" value="1"/>
</dbReference>
<dbReference type="CDD" id="cd22454">
    <property type="entry name" value="KH-I_Mextli_like"/>
    <property type="match status" value="1"/>
</dbReference>
<dbReference type="Proteomes" id="UP000494256">
    <property type="component" value="Unassembled WGS sequence"/>
</dbReference>